<protein>
    <submittedName>
        <fullName evidence="1">Uncharacterized protein</fullName>
    </submittedName>
</protein>
<dbReference type="AlphaFoldDB" id="A0A2U3Q076"/>
<proteinExistence type="predicted"/>
<dbReference type="EMBL" id="LS398110">
    <property type="protein sequence ID" value="SPP94805.1"/>
    <property type="molecule type" value="Genomic_DNA"/>
</dbReference>
<sequence length="62" mass="7032">MNWDAGHFPLKTGSGRMIVRRDTCRLLSLNRIISLAGLSPGLRSFHWRSRWAGRTAPSRIPT</sequence>
<dbReference type="Proteomes" id="UP000246085">
    <property type="component" value="Chromosome BRAD3257"/>
</dbReference>
<gene>
    <name evidence="1" type="ORF">BRAD3257_3791</name>
</gene>
<dbReference type="KEGG" id="bvz:BRAD3257_3791"/>
<evidence type="ECO:0000313" key="2">
    <source>
        <dbReference type="Proteomes" id="UP000246085"/>
    </source>
</evidence>
<evidence type="ECO:0000313" key="1">
    <source>
        <dbReference type="EMBL" id="SPP94805.1"/>
    </source>
</evidence>
<accession>A0A2U3Q076</accession>
<reference evidence="1 2" key="1">
    <citation type="submission" date="2018-03" db="EMBL/GenBank/DDBJ databases">
        <authorList>
            <person name="Gully D."/>
        </authorList>
    </citation>
    <scope>NUCLEOTIDE SEQUENCE [LARGE SCALE GENOMIC DNA]</scope>
    <source>
        <strain evidence="1">ORS3257</strain>
    </source>
</reference>
<name>A0A2U3Q076_9BRAD</name>
<organism evidence="1 2">
    <name type="scientific">Bradyrhizobium vignae</name>
    <dbReference type="NCBI Taxonomy" id="1549949"/>
    <lineage>
        <taxon>Bacteria</taxon>
        <taxon>Pseudomonadati</taxon>
        <taxon>Pseudomonadota</taxon>
        <taxon>Alphaproteobacteria</taxon>
        <taxon>Hyphomicrobiales</taxon>
        <taxon>Nitrobacteraceae</taxon>
        <taxon>Bradyrhizobium</taxon>
    </lineage>
</organism>